<keyword evidence="2" id="KW-1185">Reference proteome</keyword>
<dbReference type="Proteomes" id="UP000054007">
    <property type="component" value="Unassembled WGS sequence"/>
</dbReference>
<dbReference type="AlphaFoldDB" id="A0A0D7BDE5"/>
<dbReference type="InterPro" id="IPR032675">
    <property type="entry name" value="LRR_dom_sf"/>
</dbReference>
<dbReference type="EMBL" id="KN880508">
    <property type="protein sequence ID" value="KIY68169.1"/>
    <property type="molecule type" value="Genomic_DNA"/>
</dbReference>
<organism evidence="1 2">
    <name type="scientific">Cylindrobasidium torrendii FP15055 ss-10</name>
    <dbReference type="NCBI Taxonomy" id="1314674"/>
    <lineage>
        <taxon>Eukaryota</taxon>
        <taxon>Fungi</taxon>
        <taxon>Dikarya</taxon>
        <taxon>Basidiomycota</taxon>
        <taxon>Agaricomycotina</taxon>
        <taxon>Agaricomycetes</taxon>
        <taxon>Agaricomycetidae</taxon>
        <taxon>Agaricales</taxon>
        <taxon>Marasmiineae</taxon>
        <taxon>Physalacriaceae</taxon>
        <taxon>Cylindrobasidium</taxon>
    </lineage>
</organism>
<dbReference type="SUPFAM" id="SSF52058">
    <property type="entry name" value="L domain-like"/>
    <property type="match status" value="1"/>
</dbReference>
<name>A0A0D7BDE5_9AGAR</name>
<evidence type="ECO:0000313" key="1">
    <source>
        <dbReference type="EMBL" id="KIY68169.1"/>
    </source>
</evidence>
<dbReference type="Gene3D" id="3.80.10.10">
    <property type="entry name" value="Ribonuclease Inhibitor"/>
    <property type="match status" value="1"/>
</dbReference>
<proteinExistence type="predicted"/>
<gene>
    <name evidence="1" type="ORF">CYLTODRAFT_421839</name>
</gene>
<dbReference type="OrthoDB" id="2692326at2759"/>
<evidence type="ECO:0000313" key="2">
    <source>
        <dbReference type="Proteomes" id="UP000054007"/>
    </source>
</evidence>
<evidence type="ECO:0008006" key="3">
    <source>
        <dbReference type="Google" id="ProtNLM"/>
    </source>
</evidence>
<reference evidence="1 2" key="1">
    <citation type="journal article" date="2015" name="Fungal Genet. Biol.">
        <title>Evolution of novel wood decay mechanisms in Agaricales revealed by the genome sequences of Fistulina hepatica and Cylindrobasidium torrendii.</title>
        <authorList>
            <person name="Floudas D."/>
            <person name="Held B.W."/>
            <person name="Riley R."/>
            <person name="Nagy L.G."/>
            <person name="Koehler G."/>
            <person name="Ransdell A.S."/>
            <person name="Younus H."/>
            <person name="Chow J."/>
            <person name="Chiniquy J."/>
            <person name="Lipzen A."/>
            <person name="Tritt A."/>
            <person name="Sun H."/>
            <person name="Haridas S."/>
            <person name="LaButti K."/>
            <person name="Ohm R.A."/>
            <person name="Kues U."/>
            <person name="Blanchette R.A."/>
            <person name="Grigoriev I.V."/>
            <person name="Minto R.E."/>
            <person name="Hibbett D.S."/>
        </authorList>
    </citation>
    <scope>NUCLEOTIDE SEQUENCE [LARGE SCALE GENOMIC DNA]</scope>
    <source>
        <strain evidence="1 2">FP15055 ss-10</strain>
    </source>
</reference>
<sequence>MISTFPFDLLEEIFVTAQIHDLPFAEQYQVEGNAALATAVSQVCQHWRDAALQCSALWTYIPYIGSQQPQCALQLSESIKRASGRLLTLFVQFHVKCDNDELGIIKGWVNNHVGQLKYLSIDGIDPEFDPTRIHLGLMPLGEPRFTHNIIGAGKAPFLRSLSFSVADGAKRYIASGLPGYFRDGFGALENIRVARLGTASNLDIVKGLTTVVLDNINMRYARELILGPSASTLTHLSLGQEERRQLPPTIDPLILTALHTLVMSHNSIGILHVSTPHLKVLKLHDYNILWISRLLSVHESLSLAQVEALYVHFSDFRVRDRDFHEGLLESMFLALPRVKHLELVGSIHQVESLLIPWRNMLGNNVTQNWPELQKCTVESDRARTILADALHQAGRWTVEVSVRS</sequence>
<protein>
    <recommendedName>
        <fullName evidence="3">F-box domain-containing protein</fullName>
    </recommendedName>
</protein>
<accession>A0A0D7BDE5</accession>